<dbReference type="PANTHER" id="PTHR38686:SF1">
    <property type="entry name" value="APOLIPOPROTEIN N-ACYLTRANSFERASE"/>
    <property type="match status" value="1"/>
</dbReference>
<comment type="similarity">
    <text evidence="2 9">Belongs to the CN hydrolase family. Apolipoprotein N-acyltransferase subfamily.</text>
</comment>
<keyword evidence="5 9" id="KW-0812">Transmembrane</keyword>
<dbReference type="PANTHER" id="PTHR38686">
    <property type="entry name" value="APOLIPOPROTEIN N-ACYLTRANSFERASE"/>
    <property type="match status" value="1"/>
</dbReference>
<dbReference type="eggNOG" id="COG0815">
    <property type="taxonomic scope" value="Bacteria"/>
</dbReference>
<dbReference type="KEGG" id="eba:ebA1334"/>
<dbReference type="Proteomes" id="UP000006552">
    <property type="component" value="Chromosome"/>
</dbReference>
<comment type="function">
    <text evidence="9">Catalyzes the phospholipid dependent N-acylation of the N-terminal cysteine of apolipoprotein, the last step in lipoprotein maturation.</text>
</comment>
<keyword evidence="8 9" id="KW-0012">Acyltransferase</keyword>
<dbReference type="HAMAP" id="MF_01148">
    <property type="entry name" value="Lnt"/>
    <property type="match status" value="1"/>
</dbReference>
<keyword evidence="9" id="KW-0997">Cell inner membrane</keyword>
<sequence>MLMVRIVMLAALAGGASVFAFAPFGIFPLAFASLAVLAGSLQRVPRARGGFVVGFAWGFGAFLAGVSWLYVALHRYGGMPMPLAGFAIALFCAYLALFPALVGGLFVRWRRGGPFRQAALFAGLWVGAEVLRGWLFTGFPWLAIGYSQTPPSPLAGFAPLIGVYGVGGLLAFAAALAAVAPWRRLRGAAAAGLAIVGLGVAGFGLAQVAWTRPVGEPVEVALIQTNIEQGLKWRPERLADWLQTNVRLAREHAADLVVLPETTLPLLADRLPEGYLDELARDVRAAGGNLVLGVFLRDAQGGIYNAALSIGASPSQTYAKRHLVPFGEYSPPLFGWFYDLVDIPMSDQTRGAPDQAPMRLGEQRVAVNVCYEDLFGRELIRSLPEATLMLNISNLAWYGDSFAQPQHLQIARMRALETGRPMLRSTNTGMTAVVRPDGSVSDVLPPFTQGALRVPVQGYAGLTPYARWGDRAAMLLALVAAGVGVAGAPRQPAGSLKTVSG</sequence>
<comment type="subcellular location">
    <subcellularLocation>
        <location evidence="9">Cell inner membrane</location>
        <topology evidence="9">Multi-pass membrane protein</topology>
    </subcellularLocation>
    <subcellularLocation>
        <location evidence="1">Cell membrane</location>
        <topology evidence="1">Multi-pass membrane protein</topology>
    </subcellularLocation>
</comment>
<feature type="transmembrane region" description="Helical" evidence="9">
    <location>
        <begin position="156"/>
        <end position="180"/>
    </location>
</feature>
<dbReference type="HOGENOM" id="CLU_019563_3_0_4"/>
<feature type="transmembrane region" description="Helical" evidence="9">
    <location>
        <begin position="83"/>
        <end position="107"/>
    </location>
</feature>
<dbReference type="GO" id="GO:0042158">
    <property type="term" value="P:lipoprotein biosynthetic process"/>
    <property type="evidence" value="ECO:0007669"/>
    <property type="project" value="UniProtKB-UniRule"/>
</dbReference>
<evidence type="ECO:0000256" key="2">
    <source>
        <dbReference type="ARBA" id="ARBA00010065"/>
    </source>
</evidence>
<keyword evidence="6 9" id="KW-1133">Transmembrane helix</keyword>
<dbReference type="Pfam" id="PF00795">
    <property type="entry name" value="CN_hydrolase"/>
    <property type="match status" value="1"/>
</dbReference>
<dbReference type="GO" id="GO:0016410">
    <property type="term" value="F:N-acyltransferase activity"/>
    <property type="evidence" value="ECO:0007669"/>
    <property type="project" value="UniProtKB-UniRule"/>
</dbReference>
<feature type="transmembrane region" description="Helical" evidence="9">
    <location>
        <begin position="6"/>
        <end position="39"/>
    </location>
</feature>
<feature type="transmembrane region" description="Helical" evidence="9">
    <location>
        <begin position="119"/>
        <end position="144"/>
    </location>
</feature>
<proteinExistence type="inferred from homology"/>
<evidence type="ECO:0000256" key="7">
    <source>
        <dbReference type="ARBA" id="ARBA00023136"/>
    </source>
</evidence>
<dbReference type="InterPro" id="IPR036526">
    <property type="entry name" value="C-N_Hydrolase_sf"/>
</dbReference>
<accession>Q5P764</accession>
<evidence type="ECO:0000259" key="10">
    <source>
        <dbReference type="PROSITE" id="PS50263"/>
    </source>
</evidence>
<evidence type="ECO:0000256" key="5">
    <source>
        <dbReference type="ARBA" id="ARBA00022692"/>
    </source>
</evidence>
<dbReference type="GO" id="GO:0016787">
    <property type="term" value="F:hydrolase activity"/>
    <property type="evidence" value="ECO:0007669"/>
    <property type="project" value="UniProtKB-KW"/>
</dbReference>
<keyword evidence="7 9" id="KW-0472">Membrane</keyword>
<comment type="pathway">
    <text evidence="9">Protein modification; lipoprotein biosynthesis (N-acyl transfer).</text>
</comment>
<dbReference type="EC" id="2.3.1.269" evidence="9"/>
<feature type="transmembrane region" description="Helical" evidence="9">
    <location>
        <begin position="187"/>
        <end position="210"/>
    </location>
</feature>
<evidence type="ECO:0000256" key="4">
    <source>
        <dbReference type="ARBA" id="ARBA00022679"/>
    </source>
</evidence>
<dbReference type="NCBIfam" id="TIGR00546">
    <property type="entry name" value="lnt"/>
    <property type="match status" value="1"/>
</dbReference>
<name>Q5P764_AROAE</name>
<dbReference type="Gene3D" id="3.60.110.10">
    <property type="entry name" value="Carbon-nitrogen hydrolase"/>
    <property type="match status" value="1"/>
</dbReference>
<reference evidence="11 12" key="1">
    <citation type="journal article" date="2005" name="Arch. Microbiol.">
        <title>The genome sequence of an anaerobic aromatic-degrading denitrifying bacterium, strain EbN1.</title>
        <authorList>
            <person name="Rabus R."/>
            <person name="Kube M."/>
            <person name="Heider J."/>
            <person name="Beck A."/>
            <person name="Heitmann K."/>
            <person name="Widdel F."/>
            <person name="Reinhardt R."/>
        </authorList>
    </citation>
    <scope>NUCLEOTIDE SEQUENCE [LARGE SCALE GENOMIC DNA]</scope>
    <source>
        <strain evidence="11 12">EbN1</strain>
    </source>
</reference>
<organism evidence="11 12">
    <name type="scientific">Aromatoleum aromaticum (strain DSM 19018 / LMG 30748 / EbN1)</name>
    <name type="common">Azoarcus sp. (strain EbN1)</name>
    <dbReference type="NCBI Taxonomy" id="76114"/>
    <lineage>
        <taxon>Bacteria</taxon>
        <taxon>Pseudomonadati</taxon>
        <taxon>Pseudomonadota</taxon>
        <taxon>Betaproteobacteria</taxon>
        <taxon>Rhodocyclales</taxon>
        <taxon>Rhodocyclaceae</taxon>
        <taxon>Aromatoleum</taxon>
    </lineage>
</organism>
<evidence type="ECO:0000313" key="11">
    <source>
        <dbReference type="EMBL" id="CAI06847.1"/>
    </source>
</evidence>
<dbReference type="GO" id="GO:0005886">
    <property type="term" value="C:plasma membrane"/>
    <property type="evidence" value="ECO:0007669"/>
    <property type="project" value="UniProtKB-SubCell"/>
</dbReference>
<comment type="catalytic activity">
    <reaction evidence="9">
        <text>N-terminal S-1,2-diacyl-sn-glyceryl-L-cysteinyl-[lipoprotein] + a glycerophospholipid = N-acyl-S-1,2-diacyl-sn-glyceryl-L-cysteinyl-[lipoprotein] + a 2-acyl-sn-glycero-3-phospholipid + H(+)</text>
        <dbReference type="Rhea" id="RHEA:48228"/>
        <dbReference type="Rhea" id="RHEA-COMP:14681"/>
        <dbReference type="Rhea" id="RHEA-COMP:14684"/>
        <dbReference type="ChEBI" id="CHEBI:15378"/>
        <dbReference type="ChEBI" id="CHEBI:136912"/>
        <dbReference type="ChEBI" id="CHEBI:140656"/>
        <dbReference type="ChEBI" id="CHEBI:140657"/>
        <dbReference type="ChEBI" id="CHEBI:140660"/>
        <dbReference type="EC" id="2.3.1.269"/>
    </reaction>
</comment>
<protein>
    <recommendedName>
        <fullName evidence="9">Apolipoprotein N-acyltransferase</fullName>
        <shortName evidence="9">ALP N-acyltransferase</shortName>
        <ecNumber evidence="9">2.3.1.269</ecNumber>
    </recommendedName>
</protein>
<dbReference type="CDD" id="cd07571">
    <property type="entry name" value="ALP_N-acyl_transferase"/>
    <property type="match status" value="1"/>
</dbReference>
<evidence type="ECO:0000256" key="1">
    <source>
        <dbReference type="ARBA" id="ARBA00004651"/>
    </source>
</evidence>
<dbReference type="STRING" id="76114.ebA1334"/>
<keyword evidence="11" id="KW-0378">Hydrolase</keyword>
<keyword evidence="4 9" id="KW-0808">Transferase</keyword>
<dbReference type="InterPro" id="IPR004563">
    <property type="entry name" value="Apolipo_AcylTrfase"/>
</dbReference>
<keyword evidence="3 9" id="KW-1003">Cell membrane</keyword>
<dbReference type="PROSITE" id="PS50263">
    <property type="entry name" value="CN_HYDROLASE"/>
    <property type="match status" value="1"/>
</dbReference>
<feature type="domain" description="CN hydrolase" evidence="10">
    <location>
        <begin position="223"/>
        <end position="458"/>
    </location>
</feature>
<gene>
    <name evidence="9 11" type="primary">lnt</name>
    <name evidence="11" type="ORF">ebA1334</name>
</gene>
<feature type="transmembrane region" description="Helical" evidence="9">
    <location>
        <begin position="51"/>
        <end position="71"/>
    </location>
</feature>
<dbReference type="EMBL" id="CR555306">
    <property type="protein sequence ID" value="CAI06847.1"/>
    <property type="molecule type" value="Genomic_DNA"/>
</dbReference>
<evidence type="ECO:0000256" key="3">
    <source>
        <dbReference type="ARBA" id="ARBA00022475"/>
    </source>
</evidence>
<evidence type="ECO:0000313" key="12">
    <source>
        <dbReference type="Proteomes" id="UP000006552"/>
    </source>
</evidence>
<dbReference type="SUPFAM" id="SSF56317">
    <property type="entry name" value="Carbon-nitrogen hydrolase"/>
    <property type="match status" value="1"/>
</dbReference>
<keyword evidence="12" id="KW-1185">Reference proteome</keyword>
<dbReference type="AlphaFoldDB" id="Q5P764"/>
<evidence type="ECO:0000256" key="6">
    <source>
        <dbReference type="ARBA" id="ARBA00022989"/>
    </source>
</evidence>
<evidence type="ECO:0000256" key="9">
    <source>
        <dbReference type="HAMAP-Rule" id="MF_01148"/>
    </source>
</evidence>
<dbReference type="InterPro" id="IPR003010">
    <property type="entry name" value="C-N_Hydrolase"/>
</dbReference>
<evidence type="ECO:0000256" key="8">
    <source>
        <dbReference type="ARBA" id="ARBA00023315"/>
    </source>
</evidence>
<dbReference type="Pfam" id="PF20154">
    <property type="entry name" value="LNT_N"/>
    <property type="match status" value="1"/>
</dbReference>
<dbReference type="InterPro" id="IPR045378">
    <property type="entry name" value="LNT_N"/>
</dbReference>
<dbReference type="UniPathway" id="UPA00666"/>